<name>A0ABS5VL40_9BACT</name>
<gene>
    <name evidence="4" type="ORF">KK060_02675</name>
</gene>
<dbReference type="PANTHER" id="PTHR43514:SF4">
    <property type="entry name" value="ABC TRANSPORTER I FAMILY MEMBER 10"/>
    <property type="match status" value="1"/>
</dbReference>
<evidence type="ECO:0000313" key="4">
    <source>
        <dbReference type="EMBL" id="MBT1702163.1"/>
    </source>
</evidence>
<dbReference type="InterPro" id="IPR003439">
    <property type="entry name" value="ABC_transporter-like_ATP-bd"/>
</dbReference>
<comment type="caution">
    <text evidence="4">The sequence shown here is derived from an EMBL/GenBank/DDBJ whole genome shotgun (WGS) entry which is preliminary data.</text>
</comment>
<accession>A0ABS5VL40</accession>
<dbReference type="InterPro" id="IPR003593">
    <property type="entry name" value="AAA+_ATPase"/>
</dbReference>
<dbReference type="SUPFAM" id="SSF52540">
    <property type="entry name" value="P-loop containing nucleoside triphosphate hydrolases"/>
    <property type="match status" value="2"/>
</dbReference>
<dbReference type="InterPro" id="IPR027417">
    <property type="entry name" value="P-loop_NTPase"/>
</dbReference>
<dbReference type="SMART" id="SM00382">
    <property type="entry name" value="AAA"/>
    <property type="match status" value="2"/>
</dbReference>
<feature type="domain" description="ABC transporter" evidence="3">
    <location>
        <begin position="2"/>
        <end position="250"/>
    </location>
</feature>
<keyword evidence="5" id="KW-1185">Reference proteome</keyword>
<dbReference type="PROSITE" id="PS50893">
    <property type="entry name" value="ABC_TRANSPORTER_2"/>
    <property type="match status" value="2"/>
</dbReference>
<dbReference type="PANTHER" id="PTHR43514">
    <property type="entry name" value="ABC TRANSPORTER I FAMILY MEMBER 10"/>
    <property type="match status" value="1"/>
</dbReference>
<dbReference type="CDD" id="cd00267">
    <property type="entry name" value="ABC_ATPase"/>
    <property type="match status" value="1"/>
</dbReference>
<evidence type="ECO:0000259" key="3">
    <source>
        <dbReference type="PROSITE" id="PS50893"/>
    </source>
</evidence>
<dbReference type="EMBL" id="JAHESD010000004">
    <property type="protein sequence ID" value="MBT1702163.1"/>
    <property type="molecule type" value="Genomic_DNA"/>
</dbReference>
<sequence length="460" mass="52773">MIELKEVTLVRSGLTLFQNLNIAIASNEHWVITGPSGAGKTLFLGILAGAIHPTKGSIHFDFIHSKDYEGIYAERKSKIHYIKAHALQTFLSDNTAFYQQRYYTIGDERTRLVKDLIGEINTLNIEFPSSFNITALLNLPITKLSNGQLKKVLILKNLSASIPRVLLLDYPYEGLDHESRADLNNFITFIANEFLIQIIIVDHDHELPTIINKRMVINNFTIVETSDYSVKKEITQQNNNNTKTLQQLNITNEPVVEFKDVTIQYGSRIIIDNFNWTVRKGERWALVGRNGSGKTTLFSIIYADHPFAYSQKVFLFGKRRGSGESIWDIKKRISYLGPELLSYLNPQYITESANQYLLKDQTIKADKLSGLITYFKAEHFFDCPIKQLSSSQLQLMLLIQFFTKEADLLLLDEPFQFLDTEQKQLVSDYLVKYLKPETTLILISHYKKDIALWTGLKMVL</sequence>
<reference evidence="4 5" key="1">
    <citation type="submission" date="2021-05" db="EMBL/GenBank/DDBJ databases">
        <title>A Polyphasic approach of four new species of the genus Ohtaekwangia: Ohtaekwangia histidinii sp. nov., Ohtaekwangia cretensis sp. nov., Ohtaekwangia indiensis sp. nov., Ohtaekwangia reichenbachii sp. nov. from diverse environment.</title>
        <authorList>
            <person name="Octaviana S."/>
        </authorList>
    </citation>
    <scope>NUCLEOTIDE SEQUENCE [LARGE SCALE GENOMIC DNA]</scope>
    <source>
        <strain evidence="4 5">PWU20</strain>
    </source>
</reference>
<dbReference type="Pfam" id="PF00005">
    <property type="entry name" value="ABC_tran"/>
    <property type="match status" value="2"/>
</dbReference>
<dbReference type="InterPro" id="IPR050334">
    <property type="entry name" value="Molybdenum_import_ModC"/>
</dbReference>
<proteinExistence type="predicted"/>
<dbReference type="RefSeq" id="WP_254151909.1">
    <property type="nucleotide sequence ID" value="NZ_JAHESD010000004.1"/>
</dbReference>
<evidence type="ECO:0000313" key="5">
    <source>
        <dbReference type="Proteomes" id="UP000772618"/>
    </source>
</evidence>
<feature type="domain" description="ABC transporter" evidence="3">
    <location>
        <begin position="256"/>
        <end position="458"/>
    </location>
</feature>
<evidence type="ECO:0000256" key="1">
    <source>
        <dbReference type="ARBA" id="ARBA00022741"/>
    </source>
</evidence>
<keyword evidence="1" id="KW-0547">Nucleotide-binding</keyword>
<keyword evidence="2 4" id="KW-0067">ATP-binding</keyword>
<dbReference type="Proteomes" id="UP000772618">
    <property type="component" value="Unassembled WGS sequence"/>
</dbReference>
<evidence type="ECO:0000256" key="2">
    <source>
        <dbReference type="ARBA" id="ARBA00022840"/>
    </source>
</evidence>
<dbReference type="Gene3D" id="3.40.50.300">
    <property type="entry name" value="P-loop containing nucleotide triphosphate hydrolases"/>
    <property type="match status" value="2"/>
</dbReference>
<protein>
    <submittedName>
        <fullName evidence="4">ATP-binding cassette domain-containing protein</fullName>
    </submittedName>
</protein>
<organism evidence="4 5">
    <name type="scientific">Chryseosolibacter indicus</name>
    <dbReference type="NCBI Taxonomy" id="2782351"/>
    <lineage>
        <taxon>Bacteria</taxon>
        <taxon>Pseudomonadati</taxon>
        <taxon>Bacteroidota</taxon>
        <taxon>Cytophagia</taxon>
        <taxon>Cytophagales</taxon>
        <taxon>Chryseotaleaceae</taxon>
        <taxon>Chryseosolibacter</taxon>
    </lineage>
</organism>
<dbReference type="GO" id="GO:0005524">
    <property type="term" value="F:ATP binding"/>
    <property type="evidence" value="ECO:0007669"/>
    <property type="project" value="UniProtKB-KW"/>
</dbReference>